<dbReference type="Pfam" id="PF03171">
    <property type="entry name" value="2OG-FeII_Oxy"/>
    <property type="match status" value="1"/>
</dbReference>
<dbReference type="PANTHER" id="PTHR47990">
    <property type="entry name" value="2-OXOGLUTARATE (2OG) AND FE(II)-DEPENDENT OXYGENASE SUPERFAMILY PROTEIN-RELATED"/>
    <property type="match status" value="1"/>
</dbReference>
<gene>
    <name evidence="3" type="ORF">D9C73_008025</name>
</gene>
<proteinExistence type="inferred from homology"/>
<keyword evidence="4" id="KW-1185">Reference proteome</keyword>
<dbReference type="Proteomes" id="UP000298787">
    <property type="component" value="Chromosome 7"/>
</dbReference>
<dbReference type="InterPro" id="IPR026992">
    <property type="entry name" value="DIOX_N"/>
</dbReference>
<feature type="domain" description="Fe2OG dioxygenase" evidence="2">
    <location>
        <begin position="111"/>
        <end position="216"/>
    </location>
</feature>
<dbReference type="GO" id="GO:0016491">
    <property type="term" value="F:oxidoreductase activity"/>
    <property type="evidence" value="ECO:0007669"/>
    <property type="project" value="UniProtKB-KW"/>
</dbReference>
<reference evidence="3 4" key="1">
    <citation type="submission" date="2019-01" db="EMBL/GenBank/DDBJ databases">
        <title>Genome Assembly of Collichthys lucidus.</title>
        <authorList>
            <person name="Cai M."/>
            <person name="Xiao S."/>
        </authorList>
    </citation>
    <scope>NUCLEOTIDE SEQUENCE [LARGE SCALE GENOMIC DNA]</scope>
    <source>
        <strain evidence="3">JT15FE1705JMU</strain>
        <tissue evidence="3">Muscle</tissue>
    </source>
</reference>
<evidence type="ECO:0000259" key="2">
    <source>
        <dbReference type="PROSITE" id="PS51471"/>
    </source>
</evidence>
<dbReference type="AlphaFoldDB" id="A0A4U5UGU7"/>
<dbReference type="EMBL" id="CM014084">
    <property type="protein sequence ID" value="TKS73944.1"/>
    <property type="molecule type" value="Genomic_DNA"/>
</dbReference>
<dbReference type="InterPro" id="IPR050231">
    <property type="entry name" value="Iron_ascorbate_oxido_reductase"/>
</dbReference>
<dbReference type="SUPFAM" id="SSF51197">
    <property type="entry name" value="Clavaminate synthase-like"/>
    <property type="match status" value="1"/>
</dbReference>
<protein>
    <submittedName>
        <fullName evidence="3">1-aminocyclopropane-1-carboxylate oxidase</fullName>
    </submittedName>
</protein>
<dbReference type="PROSITE" id="PS51471">
    <property type="entry name" value="FE2OG_OXY"/>
    <property type="match status" value="1"/>
</dbReference>
<evidence type="ECO:0000313" key="4">
    <source>
        <dbReference type="Proteomes" id="UP000298787"/>
    </source>
</evidence>
<dbReference type="Pfam" id="PF14226">
    <property type="entry name" value="DIOX_N"/>
    <property type="match status" value="1"/>
</dbReference>
<dbReference type="Gene3D" id="2.60.120.330">
    <property type="entry name" value="B-lactam Antibiotic, Isopenicillin N Synthase, Chain"/>
    <property type="match status" value="2"/>
</dbReference>
<dbReference type="GO" id="GO:0046872">
    <property type="term" value="F:metal ion binding"/>
    <property type="evidence" value="ECO:0007669"/>
    <property type="project" value="UniProtKB-KW"/>
</dbReference>
<dbReference type="InterPro" id="IPR044861">
    <property type="entry name" value="IPNS-like_FE2OG_OXY"/>
</dbReference>
<dbReference type="STRING" id="240159.A0A4U5UGU7"/>
<organism evidence="3 4">
    <name type="scientific">Collichthys lucidus</name>
    <name type="common">Big head croaker</name>
    <name type="synonym">Sciaena lucida</name>
    <dbReference type="NCBI Taxonomy" id="240159"/>
    <lineage>
        <taxon>Eukaryota</taxon>
        <taxon>Metazoa</taxon>
        <taxon>Chordata</taxon>
        <taxon>Craniata</taxon>
        <taxon>Vertebrata</taxon>
        <taxon>Euteleostomi</taxon>
        <taxon>Actinopterygii</taxon>
        <taxon>Neopterygii</taxon>
        <taxon>Teleostei</taxon>
        <taxon>Neoteleostei</taxon>
        <taxon>Acanthomorphata</taxon>
        <taxon>Eupercaria</taxon>
        <taxon>Sciaenidae</taxon>
        <taxon>Collichthys</taxon>
    </lineage>
</organism>
<comment type="similarity">
    <text evidence="1">Belongs to the iron/ascorbate-dependent oxidoreductase family.</text>
</comment>
<name>A0A4U5UGU7_COLLU</name>
<dbReference type="InterPro" id="IPR027443">
    <property type="entry name" value="IPNS-like_sf"/>
</dbReference>
<keyword evidence="1" id="KW-0408">Iron</keyword>
<evidence type="ECO:0000256" key="1">
    <source>
        <dbReference type="RuleBase" id="RU003682"/>
    </source>
</evidence>
<evidence type="ECO:0000313" key="3">
    <source>
        <dbReference type="EMBL" id="TKS73944.1"/>
    </source>
</evidence>
<keyword evidence="1" id="KW-0560">Oxidoreductase</keyword>
<sequence length="251" mass="28424">MSIPVVDFGAYSLSEKDVADEQMRNLSEELKTAFTEVGCVFLKNTGITQEQVDRVMDISKKFFMQPEELKRPFSRKSFANNPIHGWVSLETERYKSGNEHNAFLYLKTDENGTTLRSLYYPPVNSDKAKEGQLRCGEHSDYGSITLLFQSSEGLQVRRRSGEFIYAPCIPGTVLVNIADLVQRWTSDRFVSVLHRVLLPPVGESCTRQSLAFFVQPDDEALITCCDGSNKYPPVTAGAYLIERYNDSYEQS</sequence>
<dbReference type="InterPro" id="IPR005123">
    <property type="entry name" value="Oxoglu/Fe-dep_dioxygenase_dom"/>
</dbReference>
<keyword evidence="1" id="KW-0479">Metal-binding</keyword>
<accession>A0A4U5UGU7</accession>